<name>A0ABP9GVY5_9ACTN</name>
<feature type="region of interest" description="Disordered" evidence="6">
    <location>
        <begin position="288"/>
        <end position="313"/>
    </location>
</feature>
<accession>A0ABP9GVY5</accession>
<keyword evidence="4 8" id="KW-0067">ATP-binding</keyword>
<evidence type="ECO:0000259" key="7">
    <source>
        <dbReference type="PROSITE" id="PS50893"/>
    </source>
</evidence>
<dbReference type="RefSeq" id="WP_345558802.1">
    <property type="nucleotide sequence ID" value="NZ_BAABIK010000034.1"/>
</dbReference>
<dbReference type="SUPFAM" id="SSF52540">
    <property type="entry name" value="P-loop containing nucleoside triphosphate hydrolases"/>
    <property type="match status" value="1"/>
</dbReference>
<gene>
    <name evidence="8" type="ORF">GCM10023224_45600</name>
</gene>
<evidence type="ECO:0000256" key="2">
    <source>
        <dbReference type="ARBA" id="ARBA00022448"/>
    </source>
</evidence>
<dbReference type="PANTHER" id="PTHR42711:SF17">
    <property type="entry name" value="ABC TRANSPORTER ATP-BINDING PROTEIN"/>
    <property type="match status" value="1"/>
</dbReference>
<dbReference type="Gene3D" id="3.40.50.300">
    <property type="entry name" value="P-loop containing nucleotide triphosphate hydrolases"/>
    <property type="match status" value="1"/>
</dbReference>
<dbReference type="SMART" id="SM00382">
    <property type="entry name" value="AAA"/>
    <property type="match status" value="1"/>
</dbReference>
<dbReference type="InterPro" id="IPR003593">
    <property type="entry name" value="AAA+_ATPase"/>
</dbReference>
<dbReference type="PROSITE" id="PS50893">
    <property type="entry name" value="ABC_TRANSPORTER_2"/>
    <property type="match status" value="1"/>
</dbReference>
<comment type="subcellular location">
    <subcellularLocation>
        <location evidence="1">Cell membrane</location>
        <topology evidence="1">Peripheral membrane protein</topology>
    </subcellularLocation>
</comment>
<evidence type="ECO:0000256" key="3">
    <source>
        <dbReference type="ARBA" id="ARBA00022741"/>
    </source>
</evidence>
<keyword evidence="5" id="KW-0046">Antibiotic resistance</keyword>
<dbReference type="InterPro" id="IPR050763">
    <property type="entry name" value="ABC_transporter_ATP-binding"/>
</dbReference>
<dbReference type="GO" id="GO:0005524">
    <property type="term" value="F:ATP binding"/>
    <property type="evidence" value="ECO:0007669"/>
    <property type="project" value="UniProtKB-KW"/>
</dbReference>
<dbReference type="EMBL" id="BAABIK010000034">
    <property type="protein sequence ID" value="GAA4954976.1"/>
    <property type="molecule type" value="Genomic_DNA"/>
</dbReference>
<dbReference type="Proteomes" id="UP001499993">
    <property type="component" value="Unassembled WGS sequence"/>
</dbReference>
<evidence type="ECO:0000313" key="9">
    <source>
        <dbReference type="Proteomes" id="UP001499993"/>
    </source>
</evidence>
<protein>
    <submittedName>
        <fullName evidence="8">ABC transporter ATP-binding protein</fullName>
    </submittedName>
</protein>
<organism evidence="8 9">
    <name type="scientific">Streptomonospora halophila</name>
    <dbReference type="NCBI Taxonomy" id="427369"/>
    <lineage>
        <taxon>Bacteria</taxon>
        <taxon>Bacillati</taxon>
        <taxon>Actinomycetota</taxon>
        <taxon>Actinomycetes</taxon>
        <taxon>Streptosporangiales</taxon>
        <taxon>Nocardiopsidaceae</taxon>
        <taxon>Streptomonospora</taxon>
    </lineage>
</organism>
<evidence type="ECO:0000256" key="1">
    <source>
        <dbReference type="ARBA" id="ARBA00004202"/>
    </source>
</evidence>
<dbReference type="InterPro" id="IPR027417">
    <property type="entry name" value="P-loop_NTPase"/>
</dbReference>
<dbReference type="InterPro" id="IPR003439">
    <property type="entry name" value="ABC_transporter-like_ATP-bd"/>
</dbReference>
<proteinExistence type="predicted"/>
<keyword evidence="9" id="KW-1185">Reference proteome</keyword>
<feature type="domain" description="ABC transporter" evidence="7">
    <location>
        <begin position="6"/>
        <end position="229"/>
    </location>
</feature>
<dbReference type="PANTHER" id="PTHR42711">
    <property type="entry name" value="ABC TRANSPORTER ATP-BINDING PROTEIN"/>
    <property type="match status" value="1"/>
</dbReference>
<evidence type="ECO:0000256" key="5">
    <source>
        <dbReference type="ARBA" id="ARBA00023251"/>
    </source>
</evidence>
<keyword evidence="3" id="KW-0547">Nucleotide-binding</keyword>
<dbReference type="Pfam" id="PF00005">
    <property type="entry name" value="ABC_tran"/>
    <property type="match status" value="1"/>
</dbReference>
<dbReference type="InterPro" id="IPR017871">
    <property type="entry name" value="ABC_transporter-like_CS"/>
</dbReference>
<dbReference type="PROSITE" id="PS00211">
    <property type="entry name" value="ABC_TRANSPORTER_1"/>
    <property type="match status" value="1"/>
</dbReference>
<keyword evidence="2" id="KW-0813">Transport</keyword>
<reference evidence="9" key="1">
    <citation type="journal article" date="2019" name="Int. J. Syst. Evol. Microbiol.">
        <title>The Global Catalogue of Microorganisms (GCM) 10K type strain sequencing project: providing services to taxonomists for standard genome sequencing and annotation.</title>
        <authorList>
            <consortium name="The Broad Institute Genomics Platform"/>
            <consortium name="The Broad Institute Genome Sequencing Center for Infectious Disease"/>
            <person name="Wu L."/>
            <person name="Ma J."/>
        </authorList>
    </citation>
    <scope>NUCLEOTIDE SEQUENCE [LARGE SCALE GENOMIC DNA]</scope>
    <source>
        <strain evidence="9">JCM 18123</strain>
    </source>
</reference>
<comment type="caution">
    <text evidence="8">The sequence shown here is derived from an EMBL/GenBank/DDBJ whole genome shotgun (WGS) entry which is preliminary data.</text>
</comment>
<sequence length="313" mass="33740">MTPPLARLHNVSRLYGTALALDRVSLDIGPGAVLGLLGPNGAGKSTLINLVCGLRRPTQGEVELFGGSPQDPRRRRALGMTPQQTGLPETLRVREVIDFVSRHYPDPLPASDLLERFGLIGLEKRQTGSLSGGQQRRLAVGLAFLGRPELVLLDEPTTGLDVSARRAVWEGIRSYIGNGGTILLTSHYMEEMEALSERIVVLKHGRVVADGTPQEVTEAASRRSISFEADEVPELEGVVGRERRGDRQVLYTEDTDSLVRALVRSGASFTGLDIHRPSLEEAFLEIEAEAVPDDGSAGDPTPEPAAGTAEVSR</sequence>
<evidence type="ECO:0000256" key="6">
    <source>
        <dbReference type="SAM" id="MobiDB-lite"/>
    </source>
</evidence>
<evidence type="ECO:0000313" key="8">
    <source>
        <dbReference type="EMBL" id="GAA4954976.1"/>
    </source>
</evidence>
<dbReference type="CDD" id="cd03230">
    <property type="entry name" value="ABC_DR_subfamily_A"/>
    <property type="match status" value="1"/>
</dbReference>
<evidence type="ECO:0000256" key="4">
    <source>
        <dbReference type="ARBA" id="ARBA00022840"/>
    </source>
</evidence>